<feature type="domain" description="AAA+ ATPase" evidence="12">
    <location>
        <begin position="226"/>
        <end position="398"/>
    </location>
</feature>
<dbReference type="NCBIfam" id="TIGR01447">
    <property type="entry name" value="recD"/>
    <property type="match status" value="1"/>
</dbReference>
<protein>
    <recommendedName>
        <fullName evidence="11">RecBCD enzyme subunit RecD</fullName>
        <ecNumber evidence="11">5.6.2.3</ecNumber>
    </recommendedName>
    <alternativeName>
        <fullName evidence="11">DNA 5'-3' helicase subunit RecD</fullName>
    </alternativeName>
    <alternativeName>
        <fullName evidence="11">Exonuclease V subunit RecD</fullName>
        <shortName evidence="11">ExoV subunit RecD</shortName>
    </alternativeName>
    <alternativeName>
        <fullName evidence="11">Helicase/nuclease RecBCD subunit RecD</fullName>
    </alternativeName>
</protein>
<evidence type="ECO:0000256" key="6">
    <source>
        <dbReference type="ARBA" id="ARBA00022839"/>
    </source>
</evidence>
<dbReference type="InterPro" id="IPR050534">
    <property type="entry name" value="Coronavir_polyprotein_1ab"/>
</dbReference>
<keyword evidence="10 11" id="KW-0413">Isomerase</keyword>
<evidence type="ECO:0000256" key="5">
    <source>
        <dbReference type="ARBA" id="ARBA00022806"/>
    </source>
</evidence>
<evidence type="ECO:0000256" key="10">
    <source>
        <dbReference type="ARBA" id="ARBA00023235"/>
    </source>
</evidence>
<dbReference type="InterPro" id="IPR027417">
    <property type="entry name" value="P-loop_NTPase"/>
</dbReference>
<dbReference type="Gene3D" id="1.10.10.1020">
    <property type="entry name" value="RecBCD complex, subunit RecD, N-terminal domain"/>
    <property type="match status" value="1"/>
</dbReference>
<proteinExistence type="inferred from homology"/>
<keyword evidence="14" id="KW-1185">Reference proteome</keyword>
<dbReference type="PANTHER" id="PTHR43788">
    <property type="entry name" value="DNA2/NAM7 HELICASE FAMILY MEMBER"/>
    <property type="match status" value="1"/>
</dbReference>
<dbReference type="Pfam" id="PF13538">
    <property type="entry name" value="UvrD_C_2"/>
    <property type="match status" value="1"/>
</dbReference>
<dbReference type="GO" id="GO:0008854">
    <property type="term" value="F:exodeoxyribonuclease V activity"/>
    <property type="evidence" value="ECO:0007669"/>
    <property type="project" value="InterPro"/>
</dbReference>
<reference evidence="13 14" key="1">
    <citation type="journal article" date="2023" name="bioRxiv">
        <title>An intranuclear bacterial parasite of deep-sea mussels expresses apoptosis inhibitors acquired from its host.</title>
        <authorList>
            <person name="Gonzalez Porras M.A."/>
            <person name="Assie A."/>
            <person name="Tietjen M."/>
            <person name="Violette M."/>
            <person name="Kleiner M."/>
            <person name="Gruber-Vodicka H."/>
            <person name="Dubilier N."/>
            <person name="Leisch N."/>
        </authorList>
    </citation>
    <scope>NUCLEOTIDE SEQUENCE [LARGE SCALE GENOMIC DNA]</scope>
    <source>
        <strain evidence="13">IAP13</strain>
    </source>
</reference>
<dbReference type="CDD" id="cd17933">
    <property type="entry name" value="DEXSc_RecD-like"/>
    <property type="match status" value="1"/>
</dbReference>
<evidence type="ECO:0000256" key="11">
    <source>
        <dbReference type="HAMAP-Rule" id="MF_01487"/>
    </source>
</evidence>
<dbReference type="CDD" id="cd18809">
    <property type="entry name" value="SF1_C_RecD"/>
    <property type="match status" value="1"/>
</dbReference>
<keyword evidence="3 11" id="KW-0227">DNA damage</keyword>
<dbReference type="Proteomes" id="UP001178148">
    <property type="component" value="Unassembled WGS sequence"/>
</dbReference>
<dbReference type="InterPro" id="IPR041851">
    <property type="entry name" value="RecD_N_sf"/>
</dbReference>
<keyword evidence="7 11" id="KW-0067">ATP-binding</keyword>
<evidence type="ECO:0000256" key="2">
    <source>
        <dbReference type="ARBA" id="ARBA00022741"/>
    </source>
</evidence>
<comment type="function">
    <text evidence="11">A helicase/nuclease that prepares dsDNA breaks (DSB) for recombinational DNA repair. Binds to DSBs and unwinds DNA via a highly rapid and processive ATP-dependent bidirectional helicase activity. Unwinds dsDNA until it encounters a Chi (crossover hotspot instigator) sequence from the 3' direction. Cuts ssDNA a few nucleotides 3' to the Chi site. The properties and activities of the enzyme are changed at Chi. The Chi-altered holoenzyme produces a long 3'-ssDNA overhang and facilitates RecA-binding to the ssDNA for homologous DNA recombination and repair. Holoenzyme degrades any linearized DNA that is unable to undergo homologous recombination. In the holoenzyme this subunit has ssDNA-dependent ATPase and 5'-3' helicase activity. When added to pre-assembled RecBC greatly stimulates nuclease activity and augments holoenzyme processivity. Negatively regulates the RecA-loading ability of RecBCD.</text>
</comment>
<evidence type="ECO:0000256" key="9">
    <source>
        <dbReference type="ARBA" id="ARBA00023204"/>
    </source>
</evidence>
<dbReference type="InterPro" id="IPR027785">
    <property type="entry name" value="UvrD-like_helicase_C"/>
</dbReference>
<evidence type="ECO:0000256" key="4">
    <source>
        <dbReference type="ARBA" id="ARBA00022801"/>
    </source>
</evidence>
<dbReference type="FunFam" id="3.40.50.300:FF:000912">
    <property type="entry name" value="RecBCD enzyme subunit RecD"/>
    <property type="match status" value="1"/>
</dbReference>
<dbReference type="EMBL" id="JASXSV010000004">
    <property type="protein sequence ID" value="MDP0588416.1"/>
    <property type="molecule type" value="Genomic_DNA"/>
</dbReference>
<accession>A0AA90NZZ0</accession>
<evidence type="ECO:0000256" key="3">
    <source>
        <dbReference type="ARBA" id="ARBA00022763"/>
    </source>
</evidence>
<dbReference type="AlphaFoldDB" id="A0AA90NZZ0"/>
<dbReference type="Gene3D" id="3.40.50.300">
    <property type="entry name" value="P-loop containing nucleotide triphosphate hydrolases"/>
    <property type="match status" value="3"/>
</dbReference>
<organism evidence="13 14">
    <name type="scientific">Candidatus Endonucleibacter bathymodioli</name>
    <dbReference type="NCBI Taxonomy" id="539814"/>
    <lineage>
        <taxon>Bacteria</taxon>
        <taxon>Pseudomonadati</taxon>
        <taxon>Pseudomonadota</taxon>
        <taxon>Gammaproteobacteria</taxon>
        <taxon>Oceanospirillales</taxon>
        <taxon>Endozoicomonadaceae</taxon>
        <taxon>Candidatus Endonucleibacter</taxon>
    </lineage>
</organism>
<keyword evidence="9 11" id="KW-0234">DNA repair</keyword>
<comment type="similarity">
    <text evidence="11">Belongs to the RecD family.</text>
</comment>
<dbReference type="Pfam" id="PF21185">
    <property type="entry name" value="RecD_N"/>
    <property type="match status" value="1"/>
</dbReference>
<dbReference type="GO" id="GO:0043139">
    <property type="term" value="F:5'-3' DNA helicase activity"/>
    <property type="evidence" value="ECO:0007669"/>
    <property type="project" value="UniProtKB-UniRule"/>
</dbReference>
<dbReference type="GO" id="GO:0017116">
    <property type="term" value="F:single-stranded DNA helicase activity"/>
    <property type="evidence" value="ECO:0007669"/>
    <property type="project" value="TreeGrafter"/>
</dbReference>
<evidence type="ECO:0000256" key="1">
    <source>
        <dbReference type="ARBA" id="ARBA00022722"/>
    </source>
</evidence>
<gene>
    <name evidence="11 13" type="primary">recD</name>
    <name evidence="13" type="ORF">QS748_04205</name>
</gene>
<dbReference type="InterPro" id="IPR049550">
    <property type="entry name" value="RecD_N"/>
</dbReference>
<comment type="caution">
    <text evidence="13">The sequence shown here is derived from an EMBL/GenBank/DDBJ whole genome shotgun (WGS) entry which is preliminary data.</text>
</comment>
<name>A0AA90NZZ0_9GAMM</name>
<dbReference type="PANTHER" id="PTHR43788:SF6">
    <property type="entry name" value="DNA HELICASE B"/>
    <property type="match status" value="1"/>
</dbReference>
<dbReference type="GO" id="GO:0003677">
    <property type="term" value="F:DNA binding"/>
    <property type="evidence" value="ECO:0007669"/>
    <property type="project" value="UniProtKB-UniRule"/>
</dbReference>
<dbReference type="GO" id="GO:0009338">
    <property type="term" value="C:exodeoxyribonuclease V complex"/>
    <property type="evidence" value="ECO:0007669"/>
    <property type="project" value="InterPro"/>
</dbReference>
<dbReference type="GO" id="GO:0005524">
    <property type="term" value="F:ATP binding"/>
    <property type="evidence" value="ECO:0007669"/>
    <property type="project" value="UniProtKB-UniRule"/>
</dbReference>
<sequence length="675" mass="75328">MLELLKGLVQNNQIKPLDYQFARFIYSLHNDDVLALVSAMVSHQLGLGNVCLSLETIDPNCLFNQNQKKSQAIIEAAQCDVCHWHEHLLKQPWVGDGCTPTPLVIEKKRLYLYRYWQYEKQVAAFLGQNSSINVDHQAASLILNRLFRRDYTSIYQQCHHLESGTDIQKALVKWLDIEHQNSLDWSAIQQCILNAKTSADLSPLDKLVPDKYCLNWQKIAVALASTQSFSIISGGPGTGKTTTVTKLLALLVELGIQSGSPPNIKLVAPTGKASARLTESIGGALNKLACNQQVKDLIPTNARTIHRLLGVMPYSNGFRHNNSNKLHLDILVVDEASMIDLPMMARLLEAMPNNGRLILLGDRDQLASVEAGSVLGDICTAADGGYSTKQIQIMEQMTGFNLNEYSNSEARPINNSICLLQKSYRFDALSGIGLLANAINTGNQKAITRTLSLNFKDIDIHPTDSYGYHQLLKLCTTEYQRFLAIIKTGIIGTESETIWHKKILQTFHSFQLLCALREGQFGVNCLNEVIRLALSKANLIDEAGLWYRGRPVLITKNDHDLNLYNGDIGIALNNNDSRLRVIFELPDGSIKQFLPSRLPEHETVFAMTIHKSQGSEFEHAAIALPNQFNPMITRELVYTGITRAKKKLDLFCSADLLNKAIKTPTQRISGLKERL</sequence>
<dbReference type="InterPro" id="IPR003593">
    <property type="entry name" value="AAA+_ATPase"/>
</dbReference>
<feature type="binding site" evidence="11">
    <location>
        <begin position="234"/>
        <end position="241"/>
    </location>
    <ligand>
        <name>ATP</name>
        <dbReference type="ChEBI" id="CHEBI:30616"/>
    </ligand>
</feature>
<keyword evidence="8 11" id="KW-0238">DNA-binding</keyword>
<dbReference type="GO" id="GO:0000724">
    <property type="term" value="P:double-strand break repair via homologous recombination"/>
    <property type="evidence" value="ECO:0007669"/>
    <property type="project" value="UniProtKB-UniRule"/>
</dbReference>
<evidence type="ECO:0000256" key="8">
    <source>
        <dbReference type="ARBA" id="ARBA00023125"/>
    </source>
</evidence>
<keyword evidence="5 11" id="KW-0347">Helicase</keyword>
<comment type="subunit">
    <text evidence="11">Heterotrimer of RecB, RecC and RecD. All subunits contribute to DNA-binding.</text>
</comment>
<dbReference type="SUPFAM" id="SSF52540">
    <property type="entry name" value="P-loop containing nucleoside triphosphate hydrolases"/>
    <property type="match status" value="2"/>
</dbReference>
<keyword evidence="4 11" id="KW-0378">Hydrolase</keyword>
<comment type="catalytic activity">
    <reaction evidence="11">
        <text>ATP + H2O = ADP + phosphate + H(+)</text>
        <dbReference type="Rhea" id="RHEA:13065"/>
        <dbReference type="ChEBI" id="CHEBI:15377"/>
        <dbReference type="ChEBI" id="CHEBI:15378"/>
        <dbReference type="ChEBI" id="CHEBI:30616"/>
        <dbReference type="ChEBI" id="CHEBI:43474"/>
        <dbReference type="ChEBI" id="CHEBI:456216"/>
        <dbReference type="EC" id="5.6.2.3"/>
    </reaction>
</comment>
<dbReference type="HAMAP" id="MF_01487">
    <property type="entry name" value="RecD"/>
    <property type="match status" value="1"/>
</dbReference>
<keyword evidence="1 11" id="KW-0540">Nuclease</keyword>
<keyword evidence="6 11" id="KW-0269">Exonuclease</keyword>
<evidence type="ECO:0000313" key="13">
    <source>
        <dbReference type="EMBL" id="MDP0588416.1"/>
    </source>
</evidence>
<comment type="miscellaneous">
    <text evidence="11">In the RecBCD complex, RecB has a slow 3'-5' helicase, an exonuclease activity and loads RecA onto ssDNA, RecD has a fast 5'-3' helicase activity, while RecC stimulates the ATPase and processivity of the RecB helicase and contributes to recognition of the Chi site.</text>
</comment>
<evidence type="ECO:0000256" key="7">
    <source>
        <dbReference type="ARBA" id="ARBA00022840"/>
    </source>
</evidence>
<keyword evidence="2 11" id="KW-0547">Nucleotide-binding</keyword>
<evidence type="ECO:0000313" key="14">
    <source>
        <dbReference type="Proteomes" id="UP001178148"/>
    </source>
</evidence>
<dbReference type="InterPro" id="IPR006344">
    <property type="entry name" value="RecD"/>
</dbReference>
<dbReference type="EC" id="5.6.2.3" evidence="11"/>
<dbReference type="SMART" id="SM00382">
    <property type="entry name" value="AAA"/>
    <property type="match status" value="1"/>
</dbReference>
<evidence type="ECO:0000259" key="12">
    <source>
        <dbReference type="SMART" id="SM00382"/>
    </source>
</evidence>
<dbReference type="Pfam" id="PF13245">
    <property type="entry name" value="AAA_19"/>
    <property type="match status" value="1"/>
</dbReference>